<evidence type="ECO:0000259" key="10">
    <source>
        <dbReference type="PROSITE" id="PS50893"/>
    </source>
</evidence>
<feature type="region of interest" description="Disordered" evidence="9">
    <location>
        <begin position="340"/>
        <end position="365"/>
    </location>
</feature>
<dbReference type="SUPFAM" id="SSF50331">
    <property type="entry name" value="MOP-like"/>
    <property type="match status" value="1"/>
</dbReference>
<evidence type="ECO:0000256" key="5">
    <source>
        <dbReference type="ARBA" id="ARBA00022840"/>
    </source>
</evidence>
<dbReference type="InterPro" id="IPR015853">
    <property type="entry name" value="ABC_transpr_FbpC"/>
</dbReference>
<evidence type="ECO:0000256" key="6">
    <source>
        <dbReference type="ARBA" id="ARBA00023004"/>
    </source>
</evidence>
<evidence type="ECO:0000256" key="8">
    <source>
        <dbReference type="ARBA" id="ARBA00023136"/>
    </source>
</evidence>
<keyword evidence="5 11" id="KW-0067">ATP-binding</keyword>
<evidence type="ECO:0000313" key="11">
    <source>
        <dbReference type="EMBL" id="MFC6868769.1"/>
    </source>
</evidence>
<dbReference type="PANTHER" id="PTHR42781:SF4">
    <property type="entry name" value="SPERMIDINE_PUTRESCINE IMPORT ATP-BINDING PROTEIN POTA"/>
    <property type="match status" value="1"/>
</dbReference>
<evidence type="ECO:0000256" key="9">
    <source>
        <dbReference type="SAM" id="MobiDB-lite"/>
    </source>
</evidence>
<dbReference type="SMART" id="SM00382">
    <property type="entry name" value="AAA"/>
    <property type="match status" value="1"/>
</dbReference>
<evidence type="ECO:0000256" key="2">
    <source>
        <dbReference type="ARBA" id="ARBA00022475"/>
    </source>
</evidence>
<keyword evidence="4" id="KW-0547">Nucleotide-binding</keyword>
<dbReference type="InterPro" id="IPR003593">
    <property type="entry name" value="AAA+_ATPase"/>
</dbReference>
<reference evidence="12" key="1">
    <citation type="journal article" date="2019" name="Int. J. Syst. Evol. Microbiol.">
        <title>The Global Catalogue of Microorganisms (GCM) 10K type strain sequencing project: providing services to taxonomists for standard genome sequencing and annotation.</title>
        <authorList>
            <consortium name="The Broad Institute Genomics Platform"/>
            <consortium name="The Broad Institute Genome Sequencing Center for Infectious Disease"/>
            <person name="Wu L."/>
            <person name="Ma J."/>
        </authorList>
    </citation>
    <scope>NUCLEOTIDE SEQUENCE [LARGE SCALE GENOMIC DNA]</scope>
    <source>
        <strain evidence="12">KCTC 32255</strain>
    </source>
</reference>
<dbReference type="Pfam" id="PF00005">
    <property type="entry name" value="ABC_tran"/>
    <property type="match status" value="1"/>
</dbReference>
<evidence type="ECO:0000256" key="1">
    <source>
        <dbReference type="ARBA" id="ARBA00022448"/>
    </source>
</evidence>
<dbReference type="EMBL" id="JBHSXX010000001">
    <property type="protein sequence ID" value="MFC6868769.1"/>
    <property type="molecule type" value="Genomic_DNA"/>
</dbReference>
<evidence type="ECO:0000256" key="7">
    <source>
        <dbReference type="ARBA" id="ARBA00023065"/>
    </source>
</evidence>
<dbReference type="RefSeq" id="WP_345396634.1">
    <property type="nucleotide sequence ID" value="NZ_BAABLA010000026.1"/>
</dbReference>
<evidence type="ECO:0000256" key="4">
    <source>
        <dbReference type="ARBA" id="ARBA00022741"/>
    </source>
</evidence>
<keyword evidence="2" id="KW-1003">Cell membrane</keyword>
<evidence type="ECO:0000313" key="12">
    <source>
        <dbReference type="Proteomes" id="UP001596337"/>
    </source>
</evidence>
<keyword evidence="8" id="KW-0472">Membrane</keyword>
<protein>
    <submittedName>
        <fullName evidence="11">ABC transporter ATP-binding protein</fullName>
    </submittedName>
</protein>
<keyword evidence="7" id="KW-0406">Ion transport</keyword>
<dbReference type="InterPro" id="IPR027417">
    <property type="entry name" value="P-loop_NTPase"/>
</dbReference>
<dbReference type="InterPro" id="IPR013611">
    <property type="entry name" value="Transp-assoc_OB_typ2"/>
</dbReference>
<feature type="domain" description="ABC transporter" evidence="10">
    <location>
        <begin position="4"/>
        <end position="236"/>
    </location>
</feature>
<organism evidence="11 12">
    <name type="scientific">Haloechinothrix salitolerans</name>
    <dbReference type="NCBI Taxonomy" id="926830"/>
    <lineage>
        <taxon>Bacteria</taxon>
        <taxon>Bacillati</taxon>
        <taxon>Actinomycetota</taxon>
        <taxon>Actinomycetes</taxon>
        <taxon>Pseudonocardiales</taxon>
        <taxon>Pseudonocardiaceae</taxon>
        <taxon>Haloechinothrix</taxon>
    </lineage>
</organism>
<gene>
    <name evidence="11" type="ORF">ACFQGD_16635</name>
</gene>
<dbReference type="InterPro" id="IPR008995">
    <property type="entry name" value="Mo/tungstate-bd_C_term_dom"/>
</dbReference>
<dbReference type="CDD" id="cd03259">
    <property type="entry name" value="ABC_Carb_Solutes_like"/>
    <property type="match status" value="1"/>
</dbReference>
<proteinExistence type="predicted"/>
<keyword evidence="12" id="KW-1185">Reference proteome</keyword>
<dbReference type="PROSITE" id="PS50893">
    <property type="entry name" value="ABC_TRANSPORTER_2"/>
    <property type="match status" value="1"/>
</dbReference>
<dbReference type="Pfam" id="PF08402">
    <property type="entry name" value="TOBE_2"/>
    <property type="match status" value="1"/>
</dbReference>
<dbReference type="Proteomes" id="UP001596337">
    <property type="component" value="Unassembled WGS sequence"/>
</dbReference>
<comment type="caution">
    <text evidence="11">The sequence shown here is derived from an EMBL/GenBank/DDBJ whole genome shotgun (WGS) entry which is preliminary data.</text>
</comment>
<keyword evidence="6" id="KW-0408">Iron</keyword>
<keyword evidence="3" id="KW-0410">Iron transport</keyword>
<dbReference type="Gene3D" id="3.40.50.300">
    <property type="entry name" value="P-loop containing nucleotide triphosphate hydrolases"/>
    <property type="match status" value="1"/>
</dbReference>
<dbReference type="InterPro" id="IPR050093">
    <property type="entry name" value="ABC_SmlMolc_Importer"/>
</dbReference>
<dbReference type="SUPFAM" id="SSF52540">
    <property type="entry name" value="P-loop containing nucleoside triphosphate hydrolases"/>
    <property type="match status" value="1"/>
</dbReference>
<evidence type="ECO:0000256" key="3">
    <source>
        <dbReference type="ARBA" id="ARBA00022496"/>
    </source>
</evidence>
<name>A0ABW2C419_9PSEU</name>
<accession>A0ABW2C419</accession>
<sequence>MNALELDGVRKDYGTVPAVSTLDLNLGEGEILALVGPSGCGKSTLLRLIAGLEEPDAGTVRIGGDVVAGDGVWRPPERRDVGIVFQDHALFPHLTVAENVAFGLTGLSGARRRERVAEALAMIAMSHLADRYPHELSGGEQQRVALTRALAPRPELLLLDEPFSNLDRHLRTQVRADTLELLRKTGTPAVFVTHDQAEALAVGDRVAVMRAGRIEQLGAPEPVFHTPTNRFVATFMGDADFLPATLAGDTLVTEAGSVQAPEDVVGRVDALEVMVRPHEVVLRPADDGTDGAARVIDTEFQGGFILHTVRLDSGRQLRSLQPHTTHYPIGTRLHAELSYGHPPAVLPNHDAAATNGHHREPARPR</sequence>
<dbReference type="GO" id="GO:0005524">
    <property type="term" value="F:ATP binding"/>
    <property type="evidence" value="ECO:0007669"/>
    <property type="project" value="UniProtKB-KW"/>
</dbReference>
<dbReference type="InterPro" id="IPR003439">
    <property type="entry name" value="ABC_transporter-like_ATP-bd"/>
</dbReference>
<dbReference type="PANTHER" id="PTHR42781">
    <property type="entry name" value="SPERMIDINE/PUTRESCINE IMPORT ATP-BINDING PROTEIN POTA"/>
    <property type="match status" value="1"/>
</dbReference>
<keyword evidence="1" id="KW-0813">Transport</keyword>